<comment type="caution">
    <text evidence="2">The sequence shown here is derived from an EMBL/GenBank/DDBJ whole genome shotgun (WGS) entry which is preliminary data.</text>
</comment>
<evidence type="ECO:0000313" key="3">
    <source>
        <dbReference type="Proteomes" id="UP001234178"/>
    </source>
</evidence>
<name>A0ABR0B8D4_9CRUS</name>
<proteinExistence type="predicted"/>
<keyword evidence="3" id="KW-1185">Reference proteome</keyword>
<organism evidence="2 3">
    <name type="scientific">Daphnia magna</name>
    <dbReference type="NCBI Taxonomy" id="35525"/>
    <lineage>
        <taxon>Eukaryota</taxon>
        <taxon>Metazoa</taxon>
        <taxon>Ecdysozoa</taxon>
        <taxon>Arthropoda</taxon>
        <taxon>Crustacea</taxon>
        <taxon>Branchiopoda</taxon>
        <taxon>Diplostraca</taxon>
        <taxon>Cladocera</taxon>
        <taxon>Anomopoda</taxon>
        <taxon>Daphniidae</taxon>
        <taxon>Daphnia</taxon>
    </lineage>
</organism>
<evidence type="ECO:0000256" key="1">
    <source>
        <dbReference type="SAM" id="MobiDB-lite"/>
    </source>
</evidence>
<sequence>MGVLAAFYVHDRNYTIGSRRYRNTTGLKTGQQPATEKSVEKQLSKPTIQLKGLKGQDLLNLTSFVLNLSKTLATYSLEYTEILFKRRVIKIAEALDVGKEGISFLGKD</sequence>
<reference evidence="2 3" key="1">
    <citation type="journal article" date="2023" name="Nucleic Acids Res.">
        <title>The hologenome of Daphnia magna reveals possible DNA methylation and microbiome-mediated evolution of the host genome.</title>
        <authorList>
            <person name="Chaturvedi A."/>
            <person name="Li X."/>
            <person name="Dhandapani V."/>
            <person name="Marshall H."/>
            <person name="Kissane S."/>
            <person name="Cuenca-Cambronero M."/>
            <person name="Asole G."/>
            <person name="Calvet F."/>
            <person name="Ruiz-Romero M."/>
            <person name="Marangio P."/>
            <person name="Guigo R."/>
            <person name="Rago D."/>
            <person name="Mirbahai L."/>
            <person name="Eastwood N."/>
            <person name="Colbourne J.K."/>
            <person name="Zhou J."/>
            <person name="Mallon E."/>
            <person name="Orsini L."/>
        </authorList>
    </citation>
    <scope>NUCLEOTIDE SEQUENCE [LARGE SCALE GENOMIC DNA]</scope>
    <source>
        <strain evidence="2">LRV0_1</strain>
    </source>
</reference>
<evidence type="ECO:0000313" key="2">
    <source>
        <dbReference type="EMBL" id="KAK4037924.1"/>
    </source>
</evidence>
<dbReference type="EMBL" id="JAOYFB010000040">
    <property type="protein sequence ID" value="KAK4037924.1"/>
    <property type="molecule type" value="Genomic_DNA"/>
</dbReference>
<accession>A0ABR0B8D4</accession>
<feature type="compositionally biased region" description="Polar residues" evidence="1">
    <location>
        <begin position="24"/>
        <end position="35"/>
    </location>
</feature>
<dbReference type="Proteomes" id="UP001234178">
    <property type="component" value="Unassembled WGS sequence"/>
</dbReference>
<protein>
    <submittedName>
        <fullName evidence="2">Uncharacterized protein</fullName>
    </submittedName>
</protein>
<feature type="region of interest" description="Disordered" evidence="1">
    <location>
        <begin position="24"/>
        <end position="43"/>
    </location>
</feature>
<gene>
    <name evidence="2" type="ORF">OUZ56_029948</name>
</gene>